<accession>A0AAV1IJC7</accession>
<dbReference type="Proteomes" id="UP001314263">
    <property type="component" value="Unassembled WGS sequence"/>
</dbReference>
<keyword evidence="2" id="KW-1133">Transmembrane helix</keyword>
<feature type="transmembrane region" description="Helical" evidence="2">
    <location>
        <begin position="95"/>
        <end position="116"/>
    </location>
</feature>
<keyword evidence="2" id="KW-0812">Transmembrane</keyword>
<keyword evidence="4" id="KW-1185">Reference proteome</keyword>
<comment type="caution">
    <text evidence="3">The sequence shown here is derived from an EMBL/GenBank/DDBJ whole genome shotgun (WGS) entry which is preliminary data.</text>
</comment>
<reference evidence="3 4" key="1">
    <citation type="submission" date="2023-10" db="EMBL/GenBank/DDBJ databases">
        <authorList>
            <person name="Maclean D."/>
            <person name="Macfadyen A."/>
        </authorList>
    </citation>
    <scope>NUCLEOTIDE SEQUENCE [LARGE SCALE GENOMIC DNA]</scope>
</reference>
<feature type="region of interest" description="Disordered" evidence="1">
    <location>
        <begin position="1"/>
        <end position="22"/>
    </location>
</feature>
<evidence type="ECO:0000256" key="1">
    <source>
        <dbReference type="SAM" id="MobiDB-lite"/>
    </source>
</evidence>
<feature type="transmembrane region" description="Helical" evidence="2">
    <location>
        <begin position="128"/>
        <end position="155"/>
    </location>
</feature>
<gene>
    <name evidence="3" type="ORF">CVIRNUC_009513</name>
</gene>
<feature type="transmembrane region" description="Helical" evidence="2">
    <location>
        <begin position="41"/>
        <end position="61"/>
    </location>
</feature>
<sequence length="246" mass="26412">MSTTDLEANVDGSGHSVRGRAFPTSSMAPETLDRTRNLRKAFICLCFVDLITVIAIGAYMVQQWHGPPWNAPIWPLLPLILNRSIEAAALSLNNVFTSITTSAVQVFLAVINLILCTQRMPCENSISTCIGSILAVTILVLEILIAVIVTLWINWAHFMTWASSNGQEMMLAAQGLAGREDSAGVTVSSPVRAARRARGTPKKFIQVEQPGEGSFALAIVVDATGRAGNAPRFPVGKGASPQREPT</sequence>
<dbReference type="AlphaFoldDB" id="A0AAV1IJC7"/>
<proteinExistence type="predicted"/>
<organism evidence="3 4">
    <name type="scientific">Coccomyxa viridis</name>
    <dbReference type="NCBI Taxonomy" id="1274662"/>
    <lineage>
        <taxon>Eukaryota</taxon>
        <taxon>Viridiplantae</taxon>
        <taxon>Chlorophyta</taxon>
        <taxon>core chlorophytes</taxon>
        <taxon>Trebouxiophyceae</taxon>
        <taxon>Trebouxiophyceae incertae sedis</taxon>
        <taxon>Coccomyxaceae</taxon>
        <taxon>Coccomyxa</taxon>
    </lineage>
</organism>
<name>A0AAV1IJC7_9CHLO</name>
<evidence type="ECO:0000313" key="3">
    <source>
        <dbReference type="EMBL" id="CAK0786300.1"/>
    </source>
</evidence>
<keyword evidence="2" id="KW-0472">Membrane</keyword>
<evidence type="ECO:0000313" key="4">
    <source>
        <dbReference type="Proteomes" id="UP001314263"/>
    </source>
</evidence>
<dbReference type="EMBL" id="CAUYUE010000014">
    <property type="protein sequence ID" value="CAK0786300.1"/>
    <property type="molecule type" value="Genomic_DNA"/>
</dbReference>
<protein>
    <submittedName>
        <fullName evidence="3">Uncharacterized protein</fullName>
    </submittedName>
</protein>
<evidence type="ECO:0000256" key="2">
    <source>
        <dbReference type="SAM" id="Phobius"/>
    </source>
</evidence>